<dbReference type="PANTHER" id="PTHR46539:SF1">
    <property type="entry name" value="E3 UBIQUITIN-PROTEIN LIGASE ATL42"/>
    <property type="match status" value="1"/>
</dbReference>
<evidence type="ECO:0000256" key="5">
    <source>
        <dbReference type="ARBA" id="ARBA00022771"/>
    </source>
</evidence>
<evidence type="ECO:0000259" key="11">
    <source>
        <dbReference type="PROSITE" id="PS50089"/>
    </source>
</evidence>
<reference evidence="12" key="1">
    <citation type="submission" date="2022-12" db="EMBL/GenBank/DDBJ databases">
        <authorList>
            <person name="Petersen C."/>
        </authorList>
    </citation>
    <scope>NUCLEOTIDE SEQUENCE</scope>
    <source>
        <strain evidence="12">IBT 16125</strain>
    </source>
</reference>
<dbReference type="InterPro" id="IPR001841">
    <property type="entry name" value="Znf_RING"/>
</dbReference>
<feature type="domain" description="RING-type" evidence="11">
    <location>
        <begin position="101"/>
        <end position="181"/>
    </location>
</feature>
<evidence type="ECO:0000256" key="7">
    <source>
        <dbReference type="ARBA" id="ARBA00022833"/>
    </source>
</evidence>
<comment type="pathway">
    <text evidence="2">Protein modification; protein ubiquitination.</text>
</comment>
<evidence type="ECO:0000313" key="12">
    <source>
        <dbReference type="EMBL" id="KAJ5438996.1"/>
    </source>
</evidence>
<evidence type="ECO:0000256" key="10">
    <source>
        <dbReference type="PROSITE-ProRule" id="PRU00175"/>
    </source>
</evidence>
<proteinExistence type="predicted"/>
<dbReference type="InterPro" id="IPR013083">
    <property type="entry name" value="Znf_RING/FYVE/PHD"/>
</dbReference>
<dbReference type="Proteomes" id="UP001213681">
    <property type="component" value="Unassembled WGS sequence"/>
</dbReference>
<dbReference type="GO" id="GO:0008270">
    <property type="term" value="F:zinc ion binding"/>
    <property type="evidence" value="ECO:0007669"/>
    <property type="project" value="UniProtKB-KW"/>
</dbReference>
<evidence type="ECO:0000256" key="4">
    <source>
        <dbReference type="ARBA" id="ARBA00022723"/>
    </source>
</evidence>
<name>A0AAD6C0A6_9EURO</name>
<dbReference type="SMART" id="SM00184">
    <property type="entry name" value="RING"/>
    <property type="match status" value="1"/>
</dbReference>
<evidence type="ECO:0000256" key="1">
    <source>
        <dbReference type="ARBA" id="ARBA00004370"/>
    </source>
</evidence>
<keyword evidence="7" id="KW-0862">Zinc</keyword>
<reference evidence="12" key="2">
    <citation type="journal article" date="2023" name="IMA Fungus">
        <title>Comparative genomic study of the Penicillium genus elucidates a diverse pangenome and 15 lateral gene transfer events.</title>
        <authorList>
            <person name="Petersen C."/>
            <person name="Sorensen T."/>
            <person name="Nielsen M.R."/>
            <person name="Sondergaard T.E."/>
            <person name="Sorensen J.L."/>
            <person name="Fitzpatrick D.A."/>
            <person name="Frisvad J.C."/>
            <person name="Nielsen K.L."/>
        </authorList>
    </citation>
    <scope>NUCLEOTIDE SEQUENCE</scope>
    <source>
        <strain evidence="12">IBT 16125</strain>
    </source>
</reference>
<dbReference type="Gene3D" id="3.30.40.10">
    <property type="entry name" value="Zinc/RING finger domain, C3HC4 (zinc finger)"/>
    <property type="match status" value="1"/>
</dbReference>
<dbReference type="EMBL" id="JAPVEA010000008">
    <property type="protein sequence ID" value="KAJ5438996.1"/>
    <property type="molecule type" value="Genomic_DNA"/>
</dbReference>
<dbReference type="RefSeq" id="XP_056762225.1">
    <property type="nucleotide sequence ID" value="XM_056913376.1"/>
</dbReference>
<comment type="caution">
    <text evidence="12">The sequence shown here is derived from an EMBL/GenBank/DDBJ whole genome shotgun (WGS) entry which is preliminary data.</text>
</comment>
<keyword evidence="9" id="KW-0472">Membrane</keyword>
<evidence type="ECO:0000256" key="3">
    <source>
        <dbReference type="ARBA" id="ARBA00022692"/>
    </source>
</evidence>
<evidence type="ECO:0000256" key="6">
    <source>
        <dbReference type="ARBA" id="ARBA00022786"/>
    </source>
</evidence>
<dbReference type="PROSITE" id="PS50089">
    <property type="entry name" value="ZF_RING_2"/>
    <property type="match status" value="1"/>
</dbReference>
<dbReference type="InterPro" id="IPR024766">
    <property type="entry name" value="Znf_RING_H2"/>
</dbReference>
<dbReference type="SUPFAM" id="SSF57850">
    <property type="entry name" value="RING/U-box"/>
    <property type="match status" value="1"/>
</dbReference>
<evidence type="ECO:0000313" key="13">
    <source>
        <dbReference type="Proteomes" id="UP001213681"/>
    </source>
</evidence>
<sequence>MTGENLPQALCQCEFIDRARTRLGCAPLHAGEHSGTLVRAILTSWISSVSMIMWYHRRHAAARATNEDHDLASPMQQTSVEQWLEEQNAPSYVGQYSHETCPICLSSLSSSPYLVFPEPARLPHGQRKLSNCVSGEYSYSGAKDSRRHSGILVLNRCHHAFHTACLASWFEYQRYSCPICQASYSPADTVQ</sequence>
<dbReference type="GeneID" id="81603619"/>
<comment type="subcellular location">
    <subcellularLocation>
        <location evidence="1">Membrane</location>
    </subcellularLocation>
</comment>
<accession>A0AAD6C0A6</accession>
<protein>
    <recommendedName>
        <fullName evidence="11">RING-type domain-containing protein</fullName>
    </recommendedName>
</protein>
<dbReference type="CDD" id="cd16448">
    <property type="entry name" value="RING-H2"/>
    <property type="match status" value="1"/>
</dbReference>
<evidence type="ECO:0000256" key="2">
    <source>
        <dbReference type="ARBA" id="ARBA00004906"/>
    </source>
</evidence>
<keyword evidence="4" id="KW-0479">Metal-binding</keyword>
<keyword evidence="3" id="KW-0812">Transmembrane</keyword>
<keyword evidence="6" id="KW-0833">Ubl conjugation pathway</keyword>
<keyword evidence="8" id="KW-1133">Transmembrane helix</keyword>
<organism evidence="12 13">
    <name type="scientific">Penicillium daleae</name>
    <dbReference type="NCBI Taxonomy" id="63821"/>
    <lineage>
        <taxon>Eukaryota</taxon>
        <taxon>Fungi</taxon>
        <taxon>Dikarya</taxon>
        <taxon>Ascomycota</taxon>
        <taxon>Pezizomycotina</taxon>
        <taxon>Eurotiomycetes</taxon>
        <taxon>Eurotiomycetidae</taxon>
        <taxon>Eurotiales</taxon>
        <taxon>Aspergillaceae</taxon>
        <taxon>Penicillium</taxon>
    </lineage>
</organism>
<dbReference type="Pfam" id="PF12678">
    <property type="entry name" value="zf-rbx1"/>
    <property type="match status" value="1"/>
</dbReference>
<gene>
    <name evidence="12" type="ORF">N7458_009994</name>
</gene>
<evidence type="ECO:0000256" key="9">
    <source>
        <dbReference type="ARBA" id="ARBA00023136"/>
    </source>
</evidence>
<evidence type="ECO:0000256" key="8">
    <source>
        <dbReference type="ARBA" id="ARBA00022989"/>
    </source>
</evidence>
<dbReference type="PANTHER" id="PTHR46539">
    <property type="entry name" value="E3 UBIQUITIN-PROTEIN LIGASE ATL42"/>
    <property type="match status" value="1"/>
</dbReference>
<keyword evidence="5 10" id="KW-0863">Zinc-finger</keyword>
<dbReference type="GO" id="GO:0051603">
    <property type="term" value="P:proteolysis involved in protein catabolic process"/>
    <property type="evidence" value="ECO:0007669"/>
    <property type="project" value="UniProtKB-ARBA"/>
</dbReference>
<dbReference type="GO" id="GO:0016020">
    <property type="term" value="C:membrane"/>
    <property type="evidence" value="ECO:0007669"/>
    <property type="project" value="UniProtKB-SubCell"/>
</dbReference>
<dbReference type="AlphaFoldDB" id="A0AAD6C0A6"/>
<keyword evidence="13" id="KW-1185">Reference proteome</keyword>